<keyword evidence="7" id="KW-0653">Protein transport</keyword>
<feature type="coiled-coil region" evidence="11">
    <location>
        <begin position="26"/>
        <end position="53"/>
    </location>
</feature>
<evidence type="ECO:0000256" key="2">
    <source>
        <dbReference type="ARBA" id="ARBA00004623"/>
    </source>
</evidence>
<evidence type="ECO:0000313" key="13">
    <source>
        <dbReference type="Proteomes" id="UP001377567"/>
    </source>
</evidence>
<reference evidence="12 13" key="1">
    <citation type="journal article" date="2023" name="Elife">
        <title>Identification of key yeast species and microbe-microbe interactions impacting larval growth of Drosophila in the wild.</title>
        <authorList>
            <person name="Mure A."/>
            <person name="Sugiura Y."/>
            <person name="Maeda R."/>
            <person name="Honda K."/>
            <person name="Sakurai N."/>
            <person name="Takahashi Y."/>
            <person name="Watada M."/>
            <person name="Katoh T."/>
            <person name="Gotoh A."/>
            <person name="Gotoh Y."/>
            <person name="Taniguchi I."/>
            <person name="Nakamura K."/>
            <person name="Hayashi T."/>
            <person name="Katayama T."/>
            <person name="Uemura T."/>
            <person name="Hattori Y."/>
        </authorList>
    </citation>
    <scope>NUCLEOTIDE SEQUENCE [LARGE SCALE GENOMIC DNA]</scope>
    <source>
        <strain evidence="12 13">KH-74</strain>
    </source>
</reference>
<organism evidence="12 13">
    <name type="scientific">Maudiozyma humilis</name>
    <name type="common">Sour dough yeast</name>
    <name type="synonym">Kazachstania humilis</name>
    <dbReference type="NCBI Taxonomy" id="51915"/>
    <lineage>
        <taxon>Eukaryota</taxon>
        <taxon>Fungi</taxon>
        <taxon>Dikarya</taxon>
        <taxon>Ascomycota</taxon>
        <taxon>Saccharomycotina</taxon>
        <taxon>Saccharomycetes</taxon>
        <taxon>Saccharomycetales</taxon>
        <taxon>Saccharomycetaceae</taxon>
        <taxon>Maudiozyma</taxon>
    </lineage>
</organism>
<keyword evidence="6" id="KW-0926">Vacuole</keyword>
<dbReference type="InterPro" id="IPR018791">
    <property type="entry name" value="UV_resistance/autophagy_Atg14"/>
</dbReference>
<accession>A0AAV5RSL7</accession>
<dbReference type="Pfam" id="PF10186">
    <property type="entry name" value="ATG14"/>
    <property type="match status" value="1"/>
</dbReference>
<dbReference type="GO" id="GO:0005774">
    <property type="term" value="C:vacuolar membrane"/>
    <property type="evidence" value="ECO:0007669"/>
    <property type="project" value="UniProtKB-SubCell"/>
</dbReference>
<evidence type="ECO:0000256" key="4">
    <source>
        <dbReference type="ARBA" id="ARBA00013807"/>
    </source>
</evidence>
<dbReference type="PRINTS" id="PR02030">
    <property type="entry name" value="AUTOPHGYRP14"/>
</dbReference>
<dbReference type="AlphaFoldDB" id="A0AAV5RSL7"/>
<dbReference type="Proteomes" id="UP001377567">
    <property type="component" value="Unassembled WGS sequence"/>
</dbReference>
<dbReference type="GO" id="GO:0016236">
    <property type="term" value="P:macroautophagy"/>
    <property type="evidence" value="ECO:0007669"/>
    <property type="project" value="InterPro"/>
</dbReference>
<dbReference type="GO" id="GO:0015031">
    <property type="term" value="P:protein transport"/>
    <property type="evidence" value="ECO:0007669"/>
    <property type="project" value="UniProtKB-KW"/>
</dbReference>
<dbReference type="GO" id="GO:0034045">
    <property type="term" value="C:phagophore assembly site membrane"/>
    <property type="evidence" value="ECO:0007669"/>
    <property type="project" value="UniProtKB-SubCell"/>
</dbReference>
<evidence type="ECO:0000256" key="6">
    <source>
        <dbReference type="ARBA" id="ARBA00022554"/>
    </source>
</evidence>
<evidence type="ECO:0000256" key="9">
    <source>
        <dbReference type="ARBA" id="ARBA00023054"/>
    </source>
</evidence>
<evidence type="ECO:0000256" key="5">
    <source>
        <dbReference type="ARBA" id="ARBA00022448"/>
    </source>
</evidence>
<protein>
    <recommendedName>
        <fullName evidence="4">Autophagy-related protein 14</fullName>
    </recommendedName>
</protein>
<proteinExistence type="inferred from homology"/>
<name>A0AAV5RSL7_MAUHU</name>
<gene>
    <name evidence="12" type="ORF">DAKH74_009030</name>
</gene>
<evidence type="ECO:0000256" key="11">
    <source>
        <dbReference type="SAM" id="Coils"/>
    </source>
</evidence>
<keyword evidence="9 11" id="KW-0175">Coiled coil</keyword>
<comment type="subcellular location">
    <subcellularLocation>
        <location evidence="2">Preautophagosomal structure membrane</location>
        <topology evidence="2">Peripheral membrane protein</topology>
    </subcellularLocation>
    <subcellularLocation>
        <location evidence="1">Vacuole membrane</location>
        <topology evidence="1">Peripheral membrane protein</topology>
    </subcellularLocation>
</comment>
<keyword evidence="8" id="KW-0072">Autophagy</keyword>
<keyword evidence="10" id="KW-0472">Membrane</keyword>
<comment type="caution">
    <text evidence="12">The sequence shown here is derived from an EMBL/GenBank/DDBJ whole genome shotgun (WGS) entry which is preliminary data.</text>
</comment>
<evidence type="ECO:0000313" key="12">
    <source>
        <dbReference type="EMBL" id="GMM54287.1"/>
    </source>
</evidence>
<keyword evidence="5" id="KW-0813">Transport</keyword>
<evidence type="ECO:0000256" key="10">
    <source>
        <dbReference type="ARBA" id="ARBA00023136"/>
    </source>
</evidence>
<sequence>MICTVCNNESARFWCASCVKTSPALAMRLRLQLLAAQEQNRRLAQDIESILNASLESGNVADTHTDKENLPHAAELSTKHTAMQEVLRARMTKVNDYKHKKEAARIKIRTKNVSDTVDAKRREVAQLKLELQQLLHLNKANARAAAANPRDGPEYKHAQWQVDQIQPVLSRQRTQRIEQLYKWFLIGKTTSANIRYVIAFQPMVSIRIAGQLPTSIVHNSLYTMRQYLDLLAVALGVPPESLHGGSDLKQSLLLPVSQIKTQIPVWLAQIALDTVTLCQHSGTLPRDTPTDTGQLLTTHDVDGVLYALASGQKLAPTGPTTASPPPLSLQDIAAFIADLQGTSPPP</sequence>
<dbReference type="GO" id="GO:0032991">
    <property type="term" value="C:protein-containing complex"/>
    <property type="evidence" value="ECO:0007669"/>
    <property type="project" value="UniProtKB-ARBA"/>
</dbReference>
<evidence type="ECO:0000256" key="3">
    <source>
        <dbReference type="ARBA" id="ARBA00009574"/>
    </source>
</evidence>
<dbReference type="EMBL" id="BTGD01000001">
    <property type="protein sequence ID" value="GMM54287.1"/>
    <property type="molecule type" value="Genomic_DNA"/>
</dbReference>
<evidence type="ECO:0000256" key="1">
    <source>
        <dbReference type="ARBA" id="ARBA00004148"/>
    </source>
</evidence>
<keyword evidence="13" id="KW-1185">Reference proteome</keyword>
<evidence type="ECO:0000256" key="7">
    <source>
        <dbReference type="ARBA" id="ARBA00022927"/>
    </source>
</evidence>
<comment type="similarity">
    <text evidence="3">Belongs to the ATG14 family.</text>
</comment>
<dbReference type="InterPro" id="IPR023261">
    <property type="entry name" value="Autophagy-related_protein_14"/>
</dbReference>
<evidence type="ECO:0000256" key="8">
    <source>
        <dbReference type="ARBA" id="ARBA00023006"/>
    </source>
</evidence>